<gene>
    <name evidence="2" type="ORF">MESS2_280059</name>
</gene>
<name>M5F2Y0_9HYPH</name>
<evidence type="ECO:0000256" key="1">
    <source>
        <dbReference type="SAM" id="MobiDB-lite"/>
    </source>
</evidence>
<evidence type="ECO:0000313" key="3">
    <source>
        <dbReference type="Proteomes" id="UP000012062"/>
    </source>
</evidence>
<feature type="region of interest" description="Disordered" evidence="1">
    <location>
        <begin position="81"/>
        <end position="102"/>
    </location>
</feature>
<reference evidence="2 3" key="1">
    <citation type="submission" date="2013-02" db="EMBL/GenBank/DDBJ databases">
        <authorList>
            <person name="Genoscope - CEA"/>
        </authorList>
    </citation>
    <scope>NUCLEOTIDE SEQUENCE [LARGE SCALE GENOMIC DNA]</scope>
    <source>
        <strain evidence="2 3">STM 2683</strain>
    </source>
</reference>
<dbReference type="AlphaFoldDB" id="M5F2Y0"/>
<comment type="caution">
    <text evidence="2">The sequence shown here is derived from an EMBL/GenBank/DDBJ whole genome shotgun (WGS) entry which is preliminary data.</text>
</comment>
<sequence>MWVNCVIIGLLDEAGPVGKPELVPAFLSPAFLWGFLQSVPIAPMYMGKWQRSQTDVQLAPQGPAKLENRTLRRECRYPGCSDRAVSGSHLQGRRASSDRLQQ</sequence>
<evidence type="ECO:0000313" key="2">
    <source>
        <dbReference type="EMBL" id="CCV06176.1"/>
    </source>
</evidence>
<dbReference type="STRING" id="1297569.MESS2_280059"/>
<proteinExistence type="predicted"/>
<protein>
    <submittedName>
        <fullName evidence="2">Uncharacterized protein</fullName>
    </submittedName>
</protein>
<keyword evidence="3" id="KW-1185">Reference proteome</keyword>
<dbReference type="Proteomes" id="UP000012062">
    <property type="component" value="Unassembled WGS sequence"/>
</dbReference>
<accession>M5F2Y0</accession>
<organism evidence="2 3">
    <name type="scientific">Mesorhizobium metallidurans STM 2683</name>
    <dbReference type="NCBI Taxonomy" id="1297569"/>
    <lineage>
        <taxon>Bacteria</taxon>
        <taxon>Pseudomonadati</taxon>
        <taxon>Pseudomonadota</taxon>
        <taxon>Alphaproteobacteria</taxon>
        <taxon>Hyphomicrobiales</taxon>
        <taxon>Phyllobacteriaceae</taxon>
        <taxon>Mesorhizobium</taxon>
    </lineage>
</organism>
<dbReference type="EMBL" id="CAUM01000093">
    <property type="protein sequence ID" value="CCV06176.1"/>
    <property type="molecule type" value="Genomic_DNA"/>
</dbReference>